<sequence>MHDADLDQPPSIDADLADPNWADDLDGLDPRTDAERYARTPGEPEASHHLPWSWPSWLAPLARELLGLAGVAVFLVGCWWMWPPAAMLVGGAGAFVAAVLWDRQARRKPPSQ</sequence>
<dbReference type="AlphaFoldDB" id="A0A1F6C5F8"/>
<keyword evidence="2" id="KW-0472">Membrane</keyword>
<keyword evidence="2" id="KW-0812">Transmembrane</keyword>
<accession>A0A1F6C5F8</accession>
<keyword evidence="2" id="KW-1133">Transmembrane helix</keyword>
<evidence type="ECO:0000256" key="2">
    <source>
        <dbReference type="SAM" id="Phobius"/>
    </source>
</evidence>
<feature type="compositionally biased region" description="Basic and acidic residues" evidence="1">
    <location>
        <begin position="28"/>
        <end position="38"/>
    </location>
</feature>
<organism evidence="3 4">
    <name type="scientific">Handelsmanbacteria sp. (strain RIFCSPLOWO2_12_FULL_64_10)</name>
    <dbReference type="NCBI Taxonomy" id="1817868"/>
    <lineage>
        <taxon>Bacteria</taxon>
        <taxon>Candidatus Handelsmaniibacteriota</taxon>
    </lineage>
</organism>
<name>A0A1F6C5F8_HANXR</name>
<protein>
    <submittedName>
        <fullName evidence="3">Uncharacterized protein</fullName>
    </submittedName>
</protein>
<reference evidence="3 4" key="1">
    <citation type="journal article" date="2016" name="Nat. Commun.">
        <title>Thousands of microbial genomes shed light on interconnected biogeochemical processes in an aquifer system.</title>
        <authorList>
            <person name="Anantharaman K."/>
            <person name="Brown C.T."/>
            <person name="Hug L.A."/>
            <person name="Sharon I."/>
            <person name="Castelle C.J."/>
            <person name="Probst A.J."/>
            <person name="Thomas B.C."/>
            <person name="Singh A."/>
            <person name="Wilkins M.J."/>
            <person name="Karaoz U."/>
            <person name="Brodie E.L."/>
            <person name="Williams K.H."/>
            <person name="Hubbard S.S."/>
            <person name="Banfield J.F."/>
        </authorList>
    </citation>
    <scope>NUCLEOTIDE SEQUENCE [LARGE SCALE GENOMIC DNA]</scope>
    <source>
        <strain evidence="4">RIFCSPLOWO2_12_FULL_64_10</strain>
    </source>
</reference>
<gene>
    <name evidence="3" type="ORF">A3F84_27690</name>
</gene>
<evidence type="ECO:0000256" key="1">
    <source>
        <dbReference type="SAM" id="MobiDB-lite"/>
    </source>
</evidence>
<feature type="transmembrane region" description="Helical" evidence="2">
    <location>
        <begin position="88"/>
        <end position="105"/>
    </location>
</feature>
<evidence type="ECO:0000313" key="3">
    <source>
        <dbReference type="EMBL" id="OGG44097.1"/>
    </source>
</evidence>
<evidence type="ECO:0000313" key="4">
    <source>
        <dbReference type="Proteomes" id="UP000178606"/>
    </source>
</evidence>
<feature type="region of interest" description="Disordered" evidence="1">
    <location>
        <begin position="1"/>
        <end position="52"/>
    </location>
</feature>
<dbReference type="EMBL" id="MFKF01000416">
    <property type="protein sequence ID" value="OGG44097.1"/>
    <property type="molecule type" value="Genomic_DNA"/>
</dbReference>
<proteinExistence type="predicted"/>
<dbReference type="Proteomes" id="UP000178606">
    <property type="component" value="Unassembled WGS sequence"/>
</dbReference>
<comment type="caution">
    <text evidence="3">The sequence shown here is derived from an EMBL/GenBank/DDBJ whole genome shotgun (WGS) entry which is preliminary data.</text>
</comment>